<evidence type="ECO:0008006" key="4">
    <source>
        <dbReference type="Google" id="ProtNLM"/>
    </source>
</evidence>
<name>A0A0P9CQP8_9BACL</name>
<keyword evidence="3" id="KW-1185">Reference proteome</keyword>
<gene>
    <name evidence="2" type="ORF">AN477_03420</name>
</gene>
<dbReference type="AlphaFoldDB" id="A0A0P9CQP8"/>
<dbReference type="Proteomes" id="UP000050482">
    <property type="component" value="Unassembled WGS sequence"/>
</dbReference>
<protein>
    <recommendedName>
        <fullName evidence="4">DUF3021 domain-containing protein</fullName>
    </recommendedName>
</protein>
<evidence type="ECO:0000313" key="3">
    <source>
        <dbReference type="Proteomes" id="UP000050482"/>
    </source>
</evidence>
<comment type="caution">
    <text evidence="2">The sequence shown here is derived from an EMBL/GenBank/DDBJ whole genome shotgun (WGS) entry which is preliminary data.</text>
</comment>
<proteinExistence type="predicted"/>
<evidence type="ECO:0000313" key="2">
    <source>
        <dbReference type="EMBL" id="KPV45202.1"/>
    </source>
</evidence>
<dbReference type="RefSeq" id="WP_054967781.1">
    <property type="nucleotide sequence ID" value="NZ_LJCO01000012.1"/>
</dbReference>
<dbReference type="EMBL" id="LJCO01000012">
    <property type="protein sequence ID" value="KPV45202.1"/>
    <property type="molecule type" value="Genomic_DNA"/>
</dbReference>
<reference evidence="2 3" key="1">
    <citation type="submission" date="2015-09" db="EMBL/GenBank/DDBJ databases">
        <title>Draft genome sequence of Alicyclobacillus ferrooxydans DSM 22381.</title>
        <authorList>
            <person name="Hemp J."/>
        </authorList>
    </citation>
    <scope>NUCLEOTIDE SEQUENCE [LARGE SCALE GENOMIC DNA]</scope>
    <source>
        <strain evidence="2 3">TC-34</strain>
    </source>
</reference>
<organism evidence="2 3">
    <name type="scientific">Alicyclobacillus ferrooxydans</name>
    <dbReference type="NCBI Taxonomy" id="471514"/>
    <lineage>
        <taxon>Bacteria</taxon>
        <taxon>Bacillati</taxon>
        <taxon>Bacillota</taxon>
        <taxon>Bacilli</taxon>
        <taxon>Bacillales</taxon>
        <taxon>Alicyclobacillaceae</taxon>
        <taxon>Alicyclobacillus</taxon>
    </lineage>
</organism>
<keyword evidence="1" id="KW-0472">Membrane</keyword>
<feature type="transmembrane region" description="Helical" evidence="1">
    <location>
        <begin position="33"/>
        <end position="55"/>
    </location>
</feature>
<feature type="transmembrane region" description="Helical" evidence="1">
    <location>
        <begin position="86"/>
        <end position="108"/>
    </location>
</feature>
<evidence type="ECO:0000256" key="1">
    <source>
        <dbReference type="SAM" id="Phobius"/>
    </source>
</evidence>
<accession>A0A0P9CQP8</accession>
<dbReference type="PATRIC" id="fig|471514.4.peg.3298"/>
<keyword evidence="1" id="KW-0812">Transmembrane</keyword>
<sequence>MLKVIVRLLLVLMAALIAGLFSAFVNTSNYVQFAMWAALLATLSLTLMDSGFSILQSTLSGTLYSTIYVVTHGLLEIYAMHKHETLAGWALMLVVYNLTTVLSVWFFLKKVNQWEQSRGKQQGTKE</sequence>
<keyword evidence="1" id="KW-1133">Transmembrane helix</keyword>